<evidence type="ECO:0000256" key="3">
    <source>
        <dbReference type="ARBA" id="ARBA00022989"/>
    </source>
</evidence>
<comment type="caution">
    <text evidence="5">The sequence shown here is derived from an EMBL/GenBank/DDBJ whole genome shotgun (WGS) entry which is preliminary data.</text>
</comment>
<keyword evidence="4" id="KW-0472">Membrane</keyword>
<dbReference type="InterPro" id="IPR050835">
    <property type="entry name" value="ABC_transporter_sub-D"/>
</dbReference>
<organism evidence="5 6">
    <name type="scientific">Puccinia graminis f. sp. tritici</name>
    <dbReference type="NCBI Taxonomy" id="56615"/>
    <lineage>
        <taxon>Eukaryota</taxon>
        <taxon>Fungi</taxon>
        <taxon>Dikarya</taxon>
        <taxon>Basidiomycota</taxon>
        <taxon>Pucciniomycotina</taxon>
        <taxon>Pucciniomycetes</taxon>
        <taxon>Pucciniales</taxon>
        <taxon>Pucciniaceae</taxon>
        <taxon>Puccinia</taxon>
    </lineage>
</organism>
<dbReference type="PANTHER" id="PTHR11384:SF67">
    <property type="entry name" value="ATP-BINDING CASSETTE SUB-FAMILY D MEMBER 1"/>
    <property type="match status" value="1"/>
</dbReference>
<dbReference type="PANTHER" id="PTHR11384">
    <property type="entry name" value="ATP-BINDING CASSETTE, SUB-FAMILY D MEMBER"/>
    <property type="match status" value="1"/>
</dbReference>
<accession>A0A5B0RXK8</accession>
<dbReference type="EMBL" id="VDEP01000124">
    <property type="protein sequence ID" value="KAA1129815.1"/>
    <property type="molecule type" value="Genomic_DNA"/>
</dbReference>
<name>A0A5B0RXK8_PUCGR</name>
<reference evidence="5 6" key="1">
    <citation type="submission" date="2019-05" db="EMBL/GenBank/DDBJ databases">
        <title>Emergence of the Ug99 lineage of the wheat stem rust pathogen through somatic hybridization.</title>
        <authorList>
            <person name="Li F."/>
            <person name="Upadhyaya N.M."/>
            <person name="Sperschneider J."/>
            <person name="Matny O."/>
            <person name="Nguyen-Phuc H."/>
            <person name="Mago R."/>
            <person name="Raley C."/>
            <person name="Miller M.E."/>
            <person name="Silverstein K.A.T."/>
            <person name="Henningsen E."/>
            <person name="Hirsch C.D."/>
            <person name="Visser B."/>
            <person name="Pretorius Z.A."/>
            <person name="Steffenson B.J."/>
            <person name="Schwessinger B."/>
            <person name="Dodds P.N."/>
            <person name="Figueroa M."/>
        </authorList>
    </citation>
    <scope>NUCLEOTIDE SEQUENCE [LARGE SCALE GENOMIC DNA]</scope>
    <source>
        <strain evidence="5 6">Ug99</strain>
    </source>
</reference>
<evidence type="ECO:0000256" key="2">
    <source>
        <dbReference type="ARBA" id="ARBA00022692"/>
    </source>
</evidence>
<dbReference type="GO" id="GO:0005524">
    <property type="term" value="F:ATP binding"/>
    <property type="evidence" value="ECO:0007669"/>
    <property type="project" value="TreeGrafter"/>
</dbReference>
<evidence type="ECO:0008006" key="7">
    <source>
        <dbReference type="Google" id="ProtNLM"/>
    </source>
</evidence>
<gene>
    <name evidence="5" type="ORF">PGTUg99_004444</name>
</gene>
<dbReference type="AlphaFoldDB" id="A0A5B0RXK8"/>
<keyword evidence="3" id="KW-1133">Transmembrane helix</keyword>
<protein>
    <recommendedName>
        <fullName evidence="7">ABC transporter domain-containing protein</fullName>
    </recommendedName>
</protein>
<evidence type="ECO:0000313" key="6">
    <source>
        <dbReference type="Proteomes" id="UP000325313"/>
    </source>
</evidence>
<dbReference type="GO" id="GO:0042626">
    <property type="term" value="F:ATPase-coupled transmembrane transporter activity"/>
    <property type="evidence" value="ECO:0007669"/>
    <property type="project" value="TreeGrafter"/>
</dbReference>
<dbReference type="GO" id="GO:0005778">
    <property type="term" value="C:peroxisomal membrane"/>
    <property type="evidence" value="ECO:0007669"/>
    <property type="project" value="TreeGrafter"/>
</dbReference>
<dbReference type="GO" id="GO:0006635">
    <property type="term" value="P:fatty acid beta-oxidation"/>
    <property type="evidence" value="ECO:0007669"/>
    <property type="project" value="TreeGrafter"/>
</dbReference>
<evidence type="ECO:0000313" key="5">
    <source>
        <dbReference type="EMBL" id="KAA1129815.1"/>
    </source>
</evidence>
<evidence type="ECO:0000256" key="1">
    <source>
        <dbReference type="ARBA" id="ARBA00022448"/>
    </source>
</evidence>
<sequence length="132" mass="14454">MDECTSAVSTDVEGLMYQHAKELGITLITISHKPSLLKYHDYLLKLGTTPTDSEAQNGWELSKIGSEAEKLGTSRERGGGAQKSVWLRSTNGKIACIRSQSNWLSKNNAVLPLFMSSPPKIFSNLISDLSIN</sequence>
<dbReference type="GO" id="GO:0042760">
    <property type="term" value="P:very long-chain fatty acid catabolic process"/>
    <property type="evidence" value="ECO:0007669"/>
    <property type="project" value="TreeGrafter"/>
</dbReference>
<dbReference type="GO" id="GO:0005324">
    <property type="term" value="F:long-chain fatty acid transmembrane transporter activity"/>
    <property type="evidence" value="ECO:0007669"/>
    <property type="project" value="TreeGrafter"/>
</dbReference>
<dbReference type="GO" id="GO:0015910">
    <property type="term" value="P:long-chain fatty acid import into peroxisome"/>
    <property type="evidence" value="ECO:0007669"/>
    <property type="project" value="TreeGrafter"/>
</dbReference>
<dbReference type="GO" id="GO:0007031">
    <property type="term" value="P:peroxisome organization"/>
    <property type="evidence" value="ECO:0007669"/>
    <property type="project" value="TreeGrafter"/>
</dbReference>
<keyword evidence="2" id="KW-0812">Transmembrane</keyword>
<proteinExistence type="predicted"/>
<evidence type="ECO:0000256" key="4">
    <source>
        <dbReference type="ARBA" id="ARBA00023136"/>
    </source>
</evidence>
<dbReference type="Proteomes" id="UP000325313">
    <property type="component" value="Unassembled WGS sequence"/>
</dbReference>
<keyword evidence="1" id="KW-0813">Transport</keyword>